<comment type="caution">
    <text evidence="1">The sequence shown here is derived from an EMBL/GenBank/DDBJ whole genome shotgun (WGS) entry which is preliminary data.</text>
</comment>
<accession>X1M9M6</accession>
<dbReference type="AlphaFoldDB" id="X1M9M6"/>
<proteinExistence type="predicted"/>
<feature type="non-terminal residue" evidence="1">
    <location>
        <position position="1"/>
    </location>
</feature>
<organism evidence="1">
    <name type="scientific">marine sediment metagenome</name>
    <dbReference type="NCBI Taxonomy" id="412755"/>
    <lineage>
        <taxon>unclassified sequences</taxon>
        <taxon>metagenomes</taxon>
        <taxon>ecological metagenomes</taxon>
    </lineage>
</organism>
<evidence type="ECO:0000313" key="1">
    <source>
        <dbReference type="EMBL" id="GAI28347.1"/>
    </source>
</evidence>
<sequence>VEIGGESLEGVVSKVHNPEPIPSLDRVRRIEVYEKVWAPLSLGIMELQKGRGRLAVRALTKTGEKVIDLKAVEVRRVN</sequence>
<protein>
    <submittedName>
        <fullName evidence="1">Uncharacterized protein</fullName>
    </submittedName>
</protein>
<name>X1M9M6_9ZZZZ</name>
<dbReference type="EMBL" id="BARV01019208">
    <property type="protein sequence ID" value="GAI28347.1"/>
    <property type="molecule type" value="Genomic_DNA"/>
</dbReference>
<reference evidence="1" key="1">
    <citation type="journal article" date="2014" name="Front. Microbiol.">
        <title>High frequency of phylogenetically diverse reductive dehalogenase-homologous genes in deep subseafloor sedimentary metagenomes.</title>
        <authorList>
            <person name="Kawai M."/>
            <person name="Futagami T."/>
            <person name="Toyoda A."/>
            <person name="Takaki Y."/>
            <person name="Nishi S."/>
            <person name="Hori S."/>
            <person name="Arai W."/>
            <person name="Tsubouchi T."/>
            <person name="Morono Y."/>
            <person name="Uchiyama I."/>
            <person name="Ito T."/>
            <person name="Fujiyama A."/>
            <person name="Inagaki F."/>
            <person name="Takami H."/>
        </authorList>
    </citation>
    <scope>NUCLEOTIDE SEQUENCE</scope>
    <source>
        <strain evidence="1">Expedition CK06-06</strain>
    </source>
</reference>
<gene>
    <name evidence="1" type="ORF">S06H3_32311</name>
</gene>